<feature type="non-terminal residue" evidence="15">
    <location>
        <position position="632"/>
    </location>
</feature>
<evidence type="ECO:0000256" key="10">
    <source>
        <dbReference type="ARBA" id="ARBA00023242"/>
    </source>
</evidence>
<organism evidence="15 16">
    <name type="scientific">Brenthis ino</name>
    <name type="common">lesser marbled fritillary</name>
    <dbReference type="NCBI Taxonomy" id="405034"/>
    <lineage>
        <taxon>Eukaryota</taxon>
        <taxon>Metazoa</taxon>
        <taxon>Ecdysozoa</taxon>
        <taxon>Arthropoda</taxon>
        <taxon>Hexapoda</taxon>
        <taxon>Insecta</taxon>
        <taxon>Pterygota</taxon>
        <taxon>Neoptera</taxon>
        <taxon>Endopterygota</taxon>
        <taxon>Lepidoptera</taxon>
        <taxon>Glossata</taxon>
        <taxon>Ditrysia</taxon>
        <taxon>Papilionoidea</taxon>
        <taxon>Nymphalidae</taxon>
        <taxon>Heliconiinae</taxon>
        <taxon>Argynnini</taxon>
        <taxon>Brenthis</taxon>
    </lineage>
</organism>
<dbReference type="GO" id="GO:0031491">
    <property type="term" value="F:nucleosome binding"/>
    <property type="evidence" value="ECO:0007669"/>
    <property type="project" value="TreeGrafter"/>
</dbReference>
<dbReference type="PROSITE" id="PS50089">
    <property type="entry name" value="ZF_RING_2"/>
    <property type="match status" value="1"/>
</dbReference>
<feature type="region of interest" description="Disordered" evidence="13">
    <location>
        <begin position="446"/>
        <end position="466"/>
    </location>
</feature>
<evidence type="ECO:0000256" key="3">
    <source>
        <dbReference type="ARBA" id="ARBA00012483"/>
    </source>
</evidence>
<evidence type="ECO:0000256" key="6">
    <source>
        <dbReference type="ARBA" id="ARBA00022763"/>
    </source>
</evidence>
<dbReference type="EC" id="2.3.2.27" evidence="3"/>
<dbReference type="InterPro" id="IPR013083">
    <property type="entry name" value="Znf_RING/FYVE/PHD"/>
</dbReference>
<dbReference type="InterPro" id="IPR018957">
    <property type="entry name" value="Znf_C3HC4_RING-type"/>
</dbReference>
<evidence type="ECO:0000256" key="1">
    <source>
        <dbReference type="ARBA" id="ARBA00000900"/>
    </source>
</evidence>
<keyword evidence="5" id="KW-0479">Metal-binding</keyword>
<proteinExistence type="predicted"/>
<comment type="subcellular location">
    <subcellularLocation>
        <location evidence="2">Nucleus</location>
    </subcellularLocation>
</comment>
<dbReference type="CDD" id="cd22249">
    <property type="entry name" value="UDM1_RNF168_RNF169-like"/>
    <property type="match status" value="1"/>
</dbReference>
<evidence type="ECO:0000313" key="15">
    <source>
        <dbReference type="EMBL" id="CAH0722715.1"/>
    </source>
</evidence>
<dbReference type="GO" id="GO:0061630">
    <property type="term" value="F:ubiquitin protein ligase activity"/>
    <property type="evidence" value="ECO:0007669"/>
    <property type="project" value="UniProtKB-EC"/>
</dbReference>
<dbReference type="GO" id="GO:0008270">
    <property type="term" value="F:zinc ion binding"/>
    <property type="evidence" value="ECO:0007669"/>
    <property type="project" value="UniProtKB-KW"/>
</dbReference>
<reference evidence="15" key="1">
    <citation type="submission" date="2021-12" db="EMBL/GenBank/DDBJ databases">
        <authorList>
            <person name="Martin H S."/>
        </authorList>
    </citation>
    <scope>NUCLEOTIDE SEQUENCE</scope>
</reference>
<keyword evidence="6" id="KW-0227">DNA damage</keyword>
<dbReference type="SUPFAM" id="SSF57850">
    <property type="entry name" value="RING/U-box"/>
    <property type="match status" value="1"/>
</dbReference>
<keyword evidence="12" id="KW-0175">Coiled coil</keyword>
<keyword evidence="4" id="KW-0808">Transferase</keyword>
<dbReference type="InterPro" id="IPR051657">
    <property type="entry name" value="RNF168/RNF169_E3_ubiq-ligase"/>
</dbReference>
<keyword evidence="8" id="KW-0833">Ubl conjugation pathway</keyword>
<keyword evidence="7 11" id="KW-0863">Zinc-finger</keyword>
<evidence type="ECO:0000256" key="8">
    <source>
        <dbReference type="ARBA" id="ARBA00022786"/>
    </source>
</evidence>
<dbReference type="Proteomes" id="UP000838878">
    <property type="component" value="Chromosome 3"/>
</dbReference>
<evidence type="ECO:0000256" key="2">
    <source>
        <dbReference type="ARBA" id="ARBA00004123"/>
    </source>
</evidence>
<keyword evidence="16" id="KW-1185">Reference proteome</keyword>
<evidence type="ECO:0000259" key="14">
    <source>
        <dbReference type="PROSITE" id="PS50089"/>
    </source>
</evidence>
<evidence type="ECO:0000256" key="13">
    <source>
        <dbReference type="SAM" id="MobiDB-lite"/>
    </source>
</evidence>
<feature type="compositionally biased region" description="Basic and acidic residues" evidence="13">
    <location>
        <begin position="293"/>
        <end position="305"/>
    </location>
</feature>
<dbReference type="Pfam" id="PF00097">
    <property type="entry name" value="zf-C3HC4"/>
    <property type="match status" value="1"/>
</dbReference>
<dbReference type="InterPro" id="IPR001841">
    <property type="entry name" value="Znf_RING"/>
</dbReference>
<dbReference type="PANTHER" id="PTHR23328">
    <property type="entry name" value="RING-TYPE DOMAIN-CONTAINING PROTEIN"/>
    <property type="match status" value="1"/>
</dbReference>
<feature type="coiled-coil region" evidence="12">
    <location>
        <begin position="131"/>
        <end position="191"/>
    </location>
</feature>
<evidence type="ECO:0000256" key="12">
    <source>
        <dbReference type="SAM" id="Coils"/>
    </source>
</evidence>
<comment type="catalytic activity">
    <reaction evidence="1">
        <text>S-ubiquitinyl-[E2 ubiquitin-conjugating enzyme]-L-cysteine + [acceptor protein]-L-lysine = [E2 ubiquitin-conjugating enzyme]-L-cysteine + N(6)-ubiquitinyl-[acceptor protein]-L-lysine.</text>
        <dbReference type="EC" id="2.3.2.27"/>
    </reaction>
</comment>
<protein>
    <recommendedName>
        <fullName evidence="3">RING-type E3 ubiquitin transferase</fullName>
        <ecNumber evidence="3">2.3.2.27</ecNumber>
    </recommendedName>
</protein>
<feature type="domain" description="RING-type" evidence="14">
    <location>
        <begin position="32"/>
        <end position="71"/>
    </location>
</feature>
<dbReference type="GO" id="GO:0006302">
    <property type="term" value="P:double-strand break repair"/>
    <property type="evidence" value="ECO:0007669"/>
    <property type="project" value="TreeGrafter"/>
</dbReference>
<dbReference type="SMART" id="SM00184">
    <property type="entry name" value="RING"/>
    <property type="match status" value="1"/>
</dbReference>
<gene>
    <name evidence="15" type="ORF">BINO364_LOCUS8630</name>
</gene>
<dbReference type="GO" id="GO:0005634">
    <property type="term" value="C:nucleus"/>
    <property type="evidence" value="ECO:0007669"/>
    <property type="project" value="UniProtKB-SubCell"/>
</dbReference>
<dbReference type="PANTHER" id="PTHR23328:SF0">
    <property type="entry name" value="RING-TYPE DOMAIN-CONTAINING PROTEIN"/>
    <property type="match status" value="1"/>
</dbReference>
<evidence type="ECO:0000256" key="9">
    <source>
        <dbReference type="ARBA" id="ARBA00022833"/>
    </source>
</evidence>
<evidence type="ECO:0000256" key="5">
    <source>
        <dbReference type="ARBA" id="ARBA00022723"/>
    </source>
</evidence>
<dbReference type="EMBL" id="OV170223">
    <property type="protein sequence ID" value="CAH0722715.1"/>
    <property type="molecule type" value="Genomic_DNA"/>
</dbReference>
<dbReference type="Gene3D" id="3.30.40.10">
    <property type="entry name" value="Zinc/RING finger domain, C3HC4 (zinc finger)"/>
    <property type="match status" value="1"/>
</dbReference>
<sequence length="632" mass="72537">MSKMAAKLKKRLSKIENKLLKLEKLEIKDVICSICQSVLIEPVTLPCYHDFCERCFNGSIENNALCCPLCRLRIGSWLRRATKQKNLVNKQLWNFIKNRFPKEIDKKLKGEDVDIPTVIPLIRLSKPGEIRSEYEAELKRLQAERLQLEQKQFHETEVLIKKLQEEEELAYKRYLERLKQDEILAKQLQQENEIADVSNMSKNNVIKFPSTQHKLKPTTIDSYLSKSTLQAIITKHSPLMTDDNTSTDVTTPIISNSSNSSRLSPEILPNYGKILKNIIDRKTRNRPSTWNKENGDTTPKDKKGQEISNMDLSKNDDKCKTKTVVQSLLVSLPLPHAGILQKTSFPDHNNIETSSVDSMHQELCYFKPIEGTTPTSFNTNKDLPLRVPCIRVDKEKMEISNSESHPSREQYLEGLCQLRDLSLTHKLPSAFVIALSLLKTKQENSKKCTANTRSKAKKSSATNSNIVTPLSSKRTVGRYKQIEMVDGVTKLNKKTTLRRTRSMDSIHKNENEITPKKKVKERKFYSDRKPYLRSDSKRMHLKMESCSPPSCTETINNNKVNLAVKNLSSPLENCDVKNILREQLRIEKIIEQEKIDFELACKVDAEWNGRRAATKRQVSLTHAVRPAKKLKV</sequence>
<evidence type="ECO:0000313" key="16">
    <source>
        <dbReference type="Proteomes" id="UP000838878"/>
    </source>
</evidence>
<evidence type="ECO:0000256" key="7">
    <source>
        <dbReference type="ARBA" id="ARBA00022771"/>
    </source>
</evidence>
<accession>A0A8J9YDP6</accession>
<dbReference type="CDD" id="cd16550">
    <property type="entry name" value="RING-HC_RNF168"/>
    <property type="match status" value="1"/>
</dbReference>
<keyword evidence="9" id="KW-0862">Zinc</keyword>
<name>A0A8J9YDP6_9NEOP</name>
<dbReference type="AlphaFoldDB" id="A0A8J9YDP6"/>
<dbReference type="OrthoDB" id="426657at2759"/>
<feature type="region of interest" description="Disordered" evidence="13">
    <location>
        <begin position="282"/>
        <end position="315"/>
    </location>
</feature>
<keyword evidence="10" id="KW-0539">Nucleus</keyword>
<evidence type="ECO:0000256" key="4">
    <source>
        <dbReference type="ARBA" id="ARBA00022679"/>
    </source>
</evidence>
<dbReference type="GO" id="GO:0035861">
    <property type="term" value="C:site of double-strand break"/>
    <property type="evidence" value="ECO:0007669"/>
    <property type="project" value="TreeGrafter"/>
</dbReference>
<evidence type="ECO:0000256" key="11">
    <source>
        <dbReference type="PROSITE-ProRule" id="PRU00175"/>
    </source>
</evidence>
<feature type="compositionally biased region" description="Low complexity" evidence="13">
    <location>
        <begin position="449"/>
        <end position="465"/>
    </location>
</feature>